<proteinExistence type="inferred from homology"/>
<keyword evidence="5 6" id="KW-0472">Membrane</keyword>
<evidence type="ECO:0000256" key="5">
    <source>
        <dbReference type="ARBA" id="ARBA00023136"/>
    </source>
</evidence>
<evidence type="ECO:0000256" key="6">
    <source>
        <dbReference type="SAM" id="Phobius"/>
    </source>
</evidence>
<keyword evidence="4 6" id="KW-1133">Transmembrane helix</keyword>
<dbReference type="OrthoDB" id="558786at2"/>
<feature type="transmembrane region" description="Helical" evidence="6">
    <location>
        <begin position="85"/>
        <end position="107"/>
    </location>
</feature>
<dbReference type="PANTHER" id="PTHR33510:SF5">
    <property type="entry name" value="PROTEIN TIC 20-II, CHLOROPLASTIC"/>
    <property type="match status" value="1"/>
</dbReference>
<reference evidence="7 8" key="1">
    <citation type="submission" date="2018-02" db="EMBL/GenBank/DDBJ databases">
        <authorList>
            <person name="Cohen D.B."/>
            <person name="Kent A.D."/>
        </authorList>
    </citation>
    <scope>NUCLEOTIDE SEQUENCE [LARGE SCALE GENOMIC DNA]</scope>
    <source>
        <strain evidence="7 8">CCAP 1448/3</strain>
    </source>
</reference>
<dbReference type="GO" id="GO:0016020">
    <property type="term" value="C:membrane"/>
    <property type="evidence" value="ECO:0007669"/>
    <property type="project" value="UniProtKB-SubCell"/>
</dbReference>
<dbReference type="AlphaFoldDB" id="A0A2T1C0T7"/>
<evidence type="ECO:0000256" key="3">
    <source>
        <dbReference type="ARBA" id="ARBA00022692"/>
    </source>
</evidence>
<gene>
    <name evidence="7" type="ORF">C7B64_15885</name>
</gene>
<feature type="transmembrane region" description="Helical" evidence="6">
    <location>
        <begin position="53"/>
        <end position="73"/>
    </location>
</feature>
<dbReference type="InterPro" id="IPR005691">
    <property type="entry name" value="Tic20"/>
</dbReference>
<dbReference type="EMBL" id="PVWJ01000082">
    <property type="protein sequence ID" value="PSB01895.1"/>
    <property type="molecule type" value="Genomic_DNA"/>
</dbReference>
<dbReference type="PANTHER" id="PTHR33510">
    <property type="entry name" value="PROTEIN TIC 20-II, CHLOROPLASTIC"/>
    <property type="match status" value="1"/>
</dbReference>
<comment type="similarity">
    <text evidence="2">Belongs to the Tic20 family.</text>
</comment>
<comment type="caution">
    <text evidence="7">The sequence shown here is derived from an EMBL/GenBank/DDBJ whole genome shotgun (WGS) entry which is preliminary data.</text>
</comment>
<keyword evidence="3 6" id="KW-0812">Transmembrane</keyword>
<evidence type="ECO:0008006" key="9">
    <source>
        <dbReference type="Google" id="ProtNLM"/>
    </source>
</evidence>
<evidence type="ECO:0000313" key="7">
    <source>
        <dbReference type="EMBL" id="PSB01895.1"/>
    </source>
</evidence>
<feature type="transmembrane region" description="Helical" evidence="6">
    <location>
        <begin position="119"/>
        <end position="137"/>
    </location>
</feature>
<evidence type="ECO:0000256" key="4">
    <source>
        <dbReference type="ARBA" id="ARBA00022989"/>
    </source>
</evidence>
<dbReference type="RefSeq" id="WP_106289639.1">
    <property type="nucleotide sequence ID" value="NZ_CAWNTC010000110.1"/>
</dbReference>
<sequence length="159" mass="17564">MTFRSSTTPADRAFGCLPYLLPIIESLPFGLYLMALFPPLSLIFVPLIPLIRIYTGVPFAGLIIFFLLFLAVVRNPKISHFIRFNTMQAILIDIVLTLFSLLFNTILLPALGSNLITQTLANTVFIGILAACGYCIFQSVFGRYAEIPAISEAVYAQVP</sequence>
<evidence type="ECO:0000313" key="8">
    <source>
        <dbReference type="Proteomes" id="UP000238762"/>
    </source>
</evidence>
<dbReference type="Pfam" id="PF16166">
    <property type="entry name" value="TIC20"/>
    <property type="match status" value="1"/>
</dbReference>
<reference evidence="7 8" key="2">
    <citation type="submission" date="2018-03" db="EMBL/GenBank/DDBJ databases">
        <title>The ancient ancestry and fast evolution of plastids.</title>
        <authorList>
            <person name="Moore K.R."/>
            <person name="Magnabosco C."/>
            <person name="Momper L."/>
            <person name="Gold D.A."/>
            <person name="Bosak T."/>
            <person name="Fournier G.P."/>
        </authorList>
    </citation>
    <scope>NUCLEOTIDE SEQUENCE [LARGE SCALE GENOMIC DNA]</scope>
    <source>
        <strain evidence="7 8">CCAP 1448/3</strain>
    </source>
</reference>
<comment type="subcellular location">
    <subcellularLocation>
        <location evidence="1">Membrane</location>
        <topology evidence="1">Multi-pass membrane protein</topology>
    </subcellularLocation>
</comment>
<dbReference type="Proteomes" id="UP000238762">
    <property type="component" value="Unassembled WGS sequence"/>
</dbReference>
<organism evidence="7 8">
    <name type="scientific">Merismopedia glauca CCAP 1448/3</name>
    <dbReference type="NCBI Taxonomy" id="1296344"/>
    <lineage>
        <taxon>Bacteria</taxon>
        <taxon>Bacillati</taxon>
        <taxon>Cyanobacteriota</taxon>
        <taxon>Cyanophyceae</taxon>
        <taxon>Synechococcales</taxon>
        <taxon>Merismopediaceae</taxon>
        <taxon>Merismopedia</taxon>
    </lineage>
</organism>
<evidence type="ECO:0000256" key="2">
    <source>
        <dbReference type="ARBA" id="ARBA00009596"/>
    </source>
</evidence>
<name>A0A2T1C0T7_9CYAN</name>
<accession>A0A2T1C0T7</accession>
<evidence type="ECO:0000256" key="1">
    <source>
        <dbReference type="ARBA" id="ARBA00004141"/>
    </source>
</evidence>
<keyword evidence="8" id="KW-1185">Reference proteome</keyword>
<protein>
    <recommendedName>
        <fullName evidence="9">Tic20 family protein</fullName>
    </recommendedName>
</protein>